<organism evidence="2 3">
    <name type="scientific">Ectopseudomonas mendocina</name>
    <name type="common">Pseudomonas mendocina</name>
    <dbReference type="NCBI Taxonomy" id="300"/>
    <lineage>
        <taxon>Bacteria</taxon>
        <taxon>Pseudomonadati</taxon>
        <taxon>Pseudomonadota</taxon>
        <taxon>Gammaproteobacteria</taxon>
        <taxon>Pseudomonadales</taxon>
        <taxon>Pseudomonadaceae</taxon>
        <taxon>Ectopseudomonas</taxon>
    </lineage>
</organism>
<dbReference type="AlphaFoldDB" id="A0ABD7RQC9"/>
<keyword evidence="1" id="KW-0472">Membrane</keyword>
<feature type="transmembrane region" description="Helical" evidence="1">
    <location>
        <begin position="34"/>
        <end position="58"/>
    </location>
</feature>
<evidence type="ECO:0000256" key="1">
    <source>
        <dbReference type="SAM" id="Phobius"/>
    </source>
</evidence>
<feature type="transmembrane region" description="Helical" evidence="1">
    <location>
        <begin position="547"/>
        <end position="565"/>
    </location>
</feature>
<proteinExistence type="predicted"/>
<gene>
    <name evidence="2" type="ORF">EQ836_25360</name>
</gene>
<feature type="transmembrane region" description="Helical" evidence="1">
    <location>
        <begin position="519"/>
        <end position="541"/>
    </location>
</feature>
<keyword evidence="1" id="KW-1133">Transmembrane helix</keyword>
<feature type="transmembrane region" description="Helical" evidence="1">
    <location>
        <begin position="586"/>
        <end position="619"/>
    </location>
</feature>
<accession>A0ABD7RQC9</accession>
<dbReference type="RefSeq" id="WP_143503316.1">
    <property type="nucleotide sequence ID" value="NZ_SCFV01000020.1"/>
</dbReference>
<name>A0ABD7RQC9_ECTME</name>
<protein>
    <recommendedName>
        <fullName evidence="4">DotA/TraY family protein</fullName>
    </recommendedName>
</protein>
<evidence type="ECO:0000313" key="3">
    <source>
        <dbReference type="Proteomes" id="UP000317327"/>
    </source>
</evidence>
<feature type="transmembrane region" description="Helical" evidence="1">
    <location>
        <begin position="639"/>
        <end position="662"/>
    </location>
</feature>
<dbReference type="Proteomes" id="UP000317327">
    <property type="component" value="Unassembled WGS sequence"/>
</dbReference>
<comment type="caution">
    <text evidence="2">The sequence shown here is derived from an EMBL/GenBank/DDBJ whole genome shotgun (WGS) entry which is preliminary data.</text>
</comment>
<evidence type="ECO:0008006" key="4">
    <source>
        <dbReference type="Google" id="ProtNLM"/>
    </source>
</evidence>
<dbReference type="EMBL" id="SCFV01000020">
    <property type="protein sequence ID" value="TRO10697.1"/>
    <property type="molecule type" value="Genomic_DNA"/>
</dbReference>
<evidence type="ECO:0000313" key="2">
    <source>
        <dbReference type="EMBL" id="TRO10697.1"/>
    </source>
</evidence>
<sequence length="731" mass="77608">MNSFSQLVLSWMFGRWIFKGPEVSKVVTQDVTPLTIFAAAFAQIGLLMFGVLASWAMFLGIFRLKNNGNFFGARDGNEAFFYPLRVVVALILVAPVVPVSSAGGVAITLTTGHALIAGLSKTAADFGDTMQHDAFELMHRHNLFSDPKFRPKVDPGVALDMFNSWKLSAAQLAGFAVFRDPTEEKIVAGLTGEQLALVALRNRWNEVYGSTHPAGSADAQSQAAEAFLSVAGRSLQIPLIAPTDALAREVTLGANGLIDSGAVDETIGRELETEGWICQLGWMSSMTCSDEFVQVKANNAASIEAGISLAQRQIWIQLVAHALQYAKSVQDGGVTQVEHKEYFEKSINWTAQSADWYSKTVEMTIANTIAGDQAQRAEPYFDEVKNWGWMLGGTFVLRAASDFSRAASYADGATSKMMPKSSLSAMTGGEVLSKVVEQETLAQIQPGNTGNSTKSLLSRVFSLDILKETTGPSIQNIHTIAAWGRSLVGTGIGFYAGGKIAQYMPGLSSLTDGALPKSIGALMIIGGGIIGYVMPLLFAVFGLMGAISWLVAVATTFFGVTLWSAGFAAPKGEEHTSQMSAKGWNALIFIGLYPALAVGGLAAAIVISSIGLAMVQAMAMGLWGMYDPGTAEVGRPLESLGGILVGGLFMVGVIILISWNVVVTSAQLINTFPRTVLNMISFSEPGLNPYENAPQNLMGGLSTTARQVLTGSISRAITPSRNPSPPQGGGQ</sequence>
<feature type="transmembrane region" description="Helical" evidence="1">
    <location>
        <begin position="79"/>
        <end position="97"/>
    </location>
</feature>
<reference evidence="2 3" key="1">
    <citation type="submission" date="2019-01" db="EMBL/GenBank/DDBJ databases">
        <title>Whole genome shotgun sequencing of Pseudomonas spp. isolated by its ability to degrade furfural.</title>
        <authorList>
            <person name="Donoso R."/>
            <person name="Farkas C."/>
            <person name="Villegas P."/>
            <person name="Gonzales-Toro F."/>
            <person name="Guajardo-Parra M."/>
            <person name="Araya-Nail M."/>
            <person name="Morgante V."/>
            <person name="Perez-Pantoja D."/>
        </authorList>
    </citation>
    <scope>NUCLEOTIDE SEQUENCE [LARGE SCALE GENOMIC DNA]</scope>
    <source>
        <strain evidence="2 3">VN231</strain>
    </source>
</reference>
<keyword evidence="1" id="KW-0812">Transmembrane</keyword>